<evidence type="ECO:0008006" key="3">
    <source>
        <dbReference type="Google" id="ProtNLM"/>
    </source>
</evidence>
<evidence type="ECO:0000313" key="2">
    <source>
        <dbReference type="Proteomes" id="UP000275281"/>
    </source>
</evidence>
<name>A0A3N5ZB88_9ALTE</name>
<dbReference type="Proteomes" id="UP000275281">
    <property type="component" value="Unassembled WGS sequence"/>
</dbReference>
<comment type="caution">
    <text evidence="1">The sequence shown here is derived from an EMBL/GenBank/DDBJ whole genome shotgun (WGS) entry which is preliminary data.</text>
</comment>
<dbReference type="OrthoDB" id="6330505at2"/>
<dbReference type="RefSeq" id="WP_124026505.1">
    <property type="nucleotide sequence ID" value="NZ_JBHRSN010000005.1"/>
</dbReference>
<sequence>MNWFSLPLHGVACQPWCEHTQVEHAIQLVEGKPIVLSGEPIWQGQQHNDNSTTQVALYKNNSAYTLNINCQGKGRFTLQGNTFAIDWQPGGTPASHYFQSMGLALWLELNGVMCLHGNALSKGERTIIVLAPSGTGKSTLSGALMQQGFTLLTDDMVALYEENRAGQTEYGVYPSWPIMRLWPNSIEHVLNANESTTHKNEAFKKVHDKFEKRIVPINTKQQEQQHNKKKVTDIFLLKRVDNVSDPGHFTVTPLPGGEAVMALMQNTILGEVYRPLNLEQQRMLSLAKMAEGMKVNVITYPSGTQGLQAVTNWLAN</sequence>
<dbReference type="AlphaFoldDB" id="A0A3N5ZB88"/>
<dbReference type="SUPFAM" id="SSF53795">
    <property type="entry name" value="PEP carboxykinase-like"/>
    <property type="match status" value="1"/>
</dbReference>
<proteinExistence type="predicted"/>
<organism evidence="1 2">
    <name type="scientific">Alteromonas sediminis</name>
    <dbReference type="NCBI Taxonomy" id="2259342"/>
    <lineage>
        <taxon>Bacteria</taxon>
        <taxon>Pseudomonadati</taxon>
        <taxon>Pseudomonadota</taxon>
        <taxon>Gammaproteobacteria</taxon>
        <taxon>Alteromonadales</taxon>
        <taxon>Alteromonadaceae</taxon>
        <taxon>Alteromonas/Salinimonas group</taxon>
        <taxon>Alteromonas</taxon>
    </lineage>
</organism>
<protein>
    <recommendedName>
        <fullName evidence="3">HprK-related kinase B</fullName>
    </recommendedName>
</protein>
<dbReference type="InterPro" id="IPR027417">
    <property type="entry name" value="P-loop_NTPase"/>
</dbReference>
<evidence type="ECO:0000313" key="1">
    <source>
        <dbReference type="EMBL" id="RPJ68504.1"/>
    </source>
</evidence>
<dbReference type="Gene3D" id="3.40.50.300">
    <property type="entry name" value="P-loop containing nucleotide triphosphate hydrolases"/>
    <property type="match status" value="1"/>
</dbReference>
<gene>
    <name evidence="1" type="ORF">DRW07_03620</name>
</gene>
<accession>A0A3N5ZB88</accession>
<keyword evidence="2" id="KW-1185">Reference proteome</keyword>
<reference evidence="1 2" key="1">
    <citation type="submission" date="2018-11" db="EMBL/GenBank/DDBJ databases">
        <authorList>
            <person name="Ye M.-Q."/>
            <person name="Du Z.-J."/>
        </authorList>
    </citation>
    <scope>NUCLEOTIDE SEQUENCE [LARGE SCALE GENOMIC DNA]</scope>
    <source>
        <strain evidence="1 2">U0105</strain>
    </source>
</reference>
<dbReference type="EMBL" id="RPOK01000001">
    <property type="protein sequence ID" value="RPJ68504.1"/>
    <property type="molecule type" value="Genomic_DNA"/>
</dbReference>